<evidence type="ECO:0000313" key="2">
    <source>
        <dbReference type="EMBL" id="KAK7322527.1"/>
    </source>
</evidence>
<name>A0AAN9KRM2_CANGL</name>
<dbReference type="AlphaFoldDB" id="A0AAN9KRM2"/>
<proteinExistence type="predicted"/>
<protein>
    <submittedName>
        <fullName evidence="2">Uncharacterized protein</fullName>
    </submittedName>
</protein>
<dbReference type="Proteomes" id="UP001367508">
    <property type="component" value="Unassembled WGS sequence"/>
</dbReference>
<dbReference type="InterPro" id="IPR036852">
    <property type="entry name" value="Peptidase_S8/S53_dom_sf"/>
</dbReference>
<reference evidence="2 3" key="1">
    <citation type="submission" date="2024-01" db="EMBL/GenBank/DDBJ databases">
        <title>The genomes of 5 underutilized Papilionoideae crops provide insights into root nodulation and disease resistanc.</title>
        <authorList>
            <person name="Jiang F."/>
        </authorList>
    </citation>
    <scope>NUCLEOTIDE SEQUENCE [LARGE SCALE GENOMIC DNA]</scope>
    <source>
        <strain evidence="2">LVBAO_FW01</strain>
        <tissue evidence="2">Leaves</tissue>
    </source>
</reference>
<dbReference type="Gene3D" id="3.40.50.200">
    <property type="entry name" value="Peptidase S8/S53 domain"/>
    <property type="match status" value="1"/>
</dbReference>
<evidence type="ECO:0000313" key="3">
    <source>
        <dbReference type="Proteomes" id="UP001367508"/>
    </source>
</evidence>
<gene>
    <name evidence="2" type="ORF">VNO77_25911</name>
</gene>
<evidence type="ECO:0000256" key="1">
    <source>
        <dbReference type="SAM" id="Phobius"/>
    </source>
</evidence>
<dbReference type="GO" id="GO:0004252">
    <property type="term" value="F:serine-type endopeptidase activity"/>
    <property type="evidence" value="ECO:0007669"/>
    <property type="project" value="InterPro"/>
</dbReference>
<keyword evidence="1" id="KW-0472">Membrane</keyword>
<keyword evidence="1" id="KW-0812">Transmembrane</keyword>
<keyword evidence="3" id="KW-1185">Reference proteome</keyword>
<sequence length="387" mass="43148">MNSDAINVSVCHRTSLEAQVNRGTTNWGRGIFKVMNISGISGTAVAAYALDSTADPDLLSLVAHPIQFNWNLSLIGVLFFIGFSVAKMMITKSSLLLYKRYRLFMEGGKPIELTLPIKLLERFHSYWSISCRAIGVMVVCSDLKTIVNTALWVVTVAVLNIERTFESIIVLGNGKLFQGSGVSFSNLTRSNMYPLIFGEDVAAIFSPASTRYYSKTARNIVVCVADDSTVSRRTKKLILQMQEPWDDILYPWLHKLYQDSNASTLPTVEVTKYRPSPIVACFLSGFGTLQKTFSSFHYSKSTESGSVPIPIVKKPSLFGIKSDIRWQRKSDEQLVTNTGSLNATYTAMVHGSTHQRDWMSRLQNSGIEFPNKTQSSYLEKSSDPDLL</sequence>
<dbReference type="GO" id="GO:0006508">
    <property type="term" value="P:proteolysis"/>
    <property type="evidence" value="ECO:0007669"/>
    <property type="project" value="InterPro"/>
</dbReference>
<keyword evidence="1" id="KW-1133">Transmembrane helix</keyword>
<dbReference type="EMBL" id="JAYMYQ010000006">
    <property type="protein sequence ID" value="KAK7322527.1"/>
    <property type="molecule type" value="Genomic_DNA"/>
</dbReference>
<accession>A0AAN9KRM2</accession>
<comment type="caution">
    <text evidence="2">The sequence shown here is derived from an EMBL/GenBank/DDBJ whole genome shotgun (WGS) entry which is preliminary data.</text>
</comment>
<dbReference type="Gene3D" id="3.50.30.30">
    <property type="match status" value="1"/>
</dbReference>
<feature type="transmembrane region" description="Helical" evidence="1">
    <location>
        <begin position="70"/>
        <end position="90"/>
    </location>
</feature>
<organism evidence="2 3">
    <name type="scientific">Canavalia gladiata</name>
    <name type="common">Sword bean</name>
    <name type="synonym">Dolichos gladiatus</name>
    <dbReference type="NCBI Taxonomy" id="3824"/>
    <lineage>
        <taxon>Eukaryota</taxon>
        <taxon>Viridiplantae</taxon>
        <taxon>Streptophyta</taxon>
        <taxon>Embryophyta</taxon>
        <taxon>Tracheophyta</taxon>
        <taxon>Spermatophyta</taxon>
        <taxon>Magnoliopsida</taxon>
        <taxon>eudicotyledons</taxon>
        <taxon>Gunneridae</taxon>
        <taxon>Pentapetalae</taxon>
        <taxon>rosids</taxon>
        <taxon>fabids</taxon>
        <taxon>Fabales</taxon>
        <taxon>Fabaceae</taxon>
        <taxon>Papilionoideae</taxon>
        <taxon>50 kb inversion clade</taxon>
        <taxon>NPAAA clade</taxon>
        <taxon>indigoferoid/millettioid clade</taxon>
        <taxon>Phaseoleae</taxon>
        <taxon>Canavalia</taxon>
    </lineage>
</organism>